<protein>
    <recommendedName>
        <fullName evidence="6">LicD/FKTN/FKRP nucleotidyltransferase domain-containing protein</fullName>
    </recommendedName>
</protein>
<comment type="caution">
    <text evidence="7">The sequence shown here is derived from an EMBL/GenBank/DDBJ whole genome shotgun (WGS) entry which is preliminary data.</text>
</comment>
<feature type="domain" description="LicD/FKTN/FKRP nucleotidyltransferase" evidence="6">
    <location>
        <begin position="224"/>
        <end position="262"/>
    </location>
</feature>
<dbReference type="Pfam" id="PF04991">
    <property type="entry name" value="LicD"/>
    <property type="match status" value="2"/>
</dbReference>
<feature type="transmembrane region" description="Helical" evidence="5">
    <location>
        <begin position="20"/>
        <end position="37"/>
    </location>
</feature>
<dbReference type="GO" id="GO:0016020">
    <property type="term" value="C:membrane"/>
    <property type="evidence" value="ECO:0007669"/>
    <property type="project" value="UniProtKB-SubCell"/>
</dbReference>
<organism evidence="7 8">
    <name type="scientific">Fonsecaea monophora</name>
    <dbReference type="NCBI Taxonomy" id="254056"/>
    <lineage>
        <taxon>Eukaryota</taxon>
        <taxon>Fungi</taxon>
        <taxon>Dikarya</taxon>
        <taxon>Ascomycota</taxon>
        <taxon>Pezizomycotina</taxon>
        <taxon>Eurotiomycetes</taxon>
        <taxon>Chaetothyriomycetidae</taxon>
        <taxon>Chaetothyriales</taxon>
        <taxon>Herpotrichiellaceae</taxon>
        <taxon>Fonsecaea</taxon>
    </lineage>
</organism>
<evidence type="ECO:0000313" key="7">
    <source>
        <dbReference type="EMBL" id="OAG44281.1"/>
    </source>
</evidence>
<sequence length="286" mass="33058">MRRKPGNISALMIVRSRRTLLYSLGVVMLLIYTLYLWRTPSRPLPPMPGTYQYFSEINFEYHTHSFGAISHCDPRFAPSQAPGIDETKKALFALMKTYAATMKELHAESWIAHGTLLGWHWNQKFLPWDNDIDVQMSIETLAALATAYNMSEYQYPVAGEDRPRTYLLDINPHYTIASTRDVANKIDGRWIDTTNGKYIDITAIHVSSGKTQHIPFDQGVLFSKDGHRYRSEDLFPLQDTTFEDIGVKVPRNPAKILAEEYGKRSLTKTRFHWHRFNKASRLWEAE</sequence>
<feature type="domain" description="LicD/FKTN/FKRP nucleotidyltransferase" evidence="6">
    <location>
        <begin position="108"/>
        <end position="205"/>
    </location>
</feature>
<evidence type="ECO:0000256" key="5">
    <source>
        <dbReference type="SAM" id="Phobius"/>
    </source>
</evidence>
<reference evidence="7 8" key="1">
    <citation type="submission" date="2016-03" db="EMBL/GenBank/DDBJ databases">
        <title>Draft genome sequence of the Fonsecaea monophora CBS 269.37.</title>
        <authorList>
            <person name="Bombassaro A."/>
            <person name="Vinicius W.A."/>
            <person name="De Hoog S."/>
            <person name="Sun J."/>
            <person name="Souza E.M."/>
            <person name="Raittz R.T."/>
            <person name="Costa F."/>
            <person name="Leao A.C."/>
            <person name="Tadra-Sfeir M.Z."/>
            <person name="Baura V."/>
            <person name="Balsanelli E."/>
            <person name="Pedrosa F.O."/>
            <person name="Moreno L.F."/>
            <person name="Steffens M.B."/>
            <person name="Xi L."/>
            <person name="Bocca A.L."/>
            <person name="Felipe M.S."/>
            <person name="Teixeira M."/>
            <person name="Telles Filho F.Q."/>
            <person name="Azevedo C.M."/>
            <person name="Gomes R."/>
            <person name="Vicente V.A."/>
        </authorList>
    </citation>
    <scope>NUCLEOTIDE SEQUENCE [LARGE SCALE GENOMIC DNA]</scope>
    <source>
        <strain evidence="7 8">CBS 269.37</strain>
    </source>
</reference>
<comment type="subcellular location">
    <subcellularLocation>
        <location evidence="1">Membrane</location>
        <topology evidence="1">Single-pass membrane protein</topology>
    </subcellularLocation>
</comment>
<proteinExistence type="predicted"/>
<dbReference type="OrthoDB" id="444255at2759"/>
<dbReference type="GeneID" id="34596456"/>
<evidence type="ECO:0000256" key="3">
    <source>
        <dbReference type="ARBA" id="ARBA00022989"/>
    </source>
</evidence>
<keyword evidence="2 5" id="KW-0812">Transmembrane</keyword>
<keyword evidence="3 5" id="KW-1133">Transmembrane helix</keyword>
<dbReference type="GO" id="GO:0009100">
    <property type="term" value="P:glycoprotein metabolic process"/>
    <property type="evidence" value="ECO:0007669"/>
    <property type="project" value="UniProtKB-ARBA"/>
</dbReference>
<dbReference type="RefSeq" id="XP_022516233.1">
    <property type="nucleotide sequence ID" value="XM_022651260.1"/>
</dbReference>
<evidence type="ECO:0000259" key="6">
    <source>
        <dbReference type="Pfam" id="PF04991"/>
    </source>
</evidence>
<dbReference type="InterPro" id="IPR007074">
    <property type="entry name" value="LicD/FKTN/FKRP_NTP_transf"/>
</dbReference>
<dbReference type="PANTHER" id="PTHR15407">
    <property type="entry name" value="FUKUTIN-RELATED"/>
    <property type="match status" value="1"/>
</dbReference>
<evidence type="ECO:0000256" key="1">
    <source>
        <dbReference type="ARBA" id="ARBA00004167"/>
    </source>
</evidence>
<keyword evidence="8" id="KW-1185">Reference proteome</keyword>
<accession>A0A177FKH3</accession>
<keyword evidence="4 5" id="KW-0472">Membrane</keyword>
<dbReference type="Proteomes" id="UP000077002">
    <property type="component" value="Unassembled WGS sequence"/>
</dbReference>
<evidence type="ECO:0000256" key="2">
    <source>
        <dbReference type="ARBA" id="ARBA00022692"/>
    </source>
</evidence>
<dbReference type="EMBL" id="LVKK01000005">
    <property type="protein sequence ID" value="OAG44281.1"/>
    <property type="molecule type" value="Genomic_DNA"/>
</dbReference>
<name>A0A177FKH3_9EURO</name>
<evidence type="ECO:0000256" key="4">
    <source>
        <dbReference type="ARBA" id="ARBA00023136"/>
    </source>
</evidence>
<dbReference type="AlphaFoldDB" id="A0A177FKH3"/>
<dbReference type="PANTHER" id="PTHR15407:SF32">
    <property type="entry name" value="PROTEIN (MNN4), PUTATIVE (AFU_ORTHOLOGUE AFUA_1G03790)-RELATED"/>
    <property type="match status" value="1"/>
</dbReference>
<gene>
    <name evidence="7" type="ORF">AYO21_01277</name>
</gene>
<evidence type="ECO:0000313" key="8">
    <source>
        <dbReference type="Proteomes" id="UP000077002"/>
    </source>
</evidence>
<dbReference type="InterPro" id="IPR009644">
    <property type="entry name" value="FKTN/MNN4/W02B3.4-1"/>
</dbReference>